<keyword evidence="2" id="KW-1185">Reference proteome</keyword>
<dbReference type="Proteomes" id="UP001642464">
    <property type="component" value="Unassembled WGS sequence"/>
</dbReference>
<evidence type="ECO:0000313" key="2">
    <source>
        <dbReference type="Proteomes" id="UP001642464"/>
    </source>
</evidence>
<gene>
    <name evidence="1" type="ORF">SCF082_LOCUS40486</name>
</gene>
<evidence type="ECO:0000313" key="1">
    <source>
        <dbReference type="EMBL" id="CAK9085464.1"/>
    </source>
</evidence>
<organism evidence="1 2">
    <name type="scientific">Durusdinium trenchii</name>
    <dbReference type="NCBI Taxonomy" id="1381693"/>
    <lineage>
        <taxon>Eukaryota</taxon>
        <taxon>Sar</taxon>
        <taxon>Alveolata</taxon>
        <taxon>Dinophyceae</taxon>
        <taxon>Suessiales</taxon>
        <taxon>Symbiodiniaceae</taxon>
        <taxon>Durusdinium</taxon>
    </lineage>
</organism>
<protein>
    <submittedName>
        <fullName evidence="1">Uncharacterized protein</fullName>
    </submittedName>
</protein>
<feature type="non-terminal residue" evidence="1">
    <location>
        <position position="80"/>
    </location>
</feature>
<name>A0ABP0QBT2_9DINO</name>
<proteinExistence type="predicted"/>
<reference evidence="1 2" key="1">
    <citation type="submission" date="2024-02" db="EMBL/GenBank/DDBJ databases">
        <authorList>
            <person name="Chen Y."/>
            <person name="Shah S."/>
            <person name="Dougan E. K."/>
            <person name="Thang M."/>
            <person name="Chan C."/>
        </authorList>
    </citation>
    <scope>NUCLEOTIDE SEQUENCE [LARGE SCALE GENOMIC DNA]</scope>
</reference>
<dbReference type="EMBL" id="CAXAMM010039305">
    <property type="protein sequence ID" value="CAK9085464.1"/>
    <property type="molecule type" value="Genomic_DNA"/>
</dbReference>
<comment type="caution">
    <text evidence="1">The sequence shown here is derived from an EMBL/GenBank/DDBJ whole genome shotgun (WGS) entry which is preliminary data.</text>
</comment>
<accession>A0ABP0QBT2</accession>
<feature type="non-terminal residue" evidence="1">
    <location>
        <position position="1"/>
    </location>
</feature>
<sequence length="80" mass="8598">VAFTEKVWHAQKTLARDFPTSCVYTDAIHVLPAHLREVFDPSILSRPHVAVGNGQHMACAGVAIAVALACIQLHDMGPVP</sequence>